<evidence type="ECO:0000256" key="6">
    <source>
        <dbReference type="HAMAP-Rule" id="MF_01877"/>
    </source>
</evidence>
<dbReference type="InterPro" id="IPR008189">
    <property type="entry name" value="rRNA_ssu_MeTfrase_I"/>
</dbReference>
<evidence type="ECO:0000256" key="2">
    <source>
        <dbReference type="ARBA" id="ARBA00022552"/>
    </source>
</evidence>
<proteinExistence type="inferred from homology"/>
<protein>
    <recommendedName>
        <fullName evidence="6">Ribosomal RNA small subunit methyltransferase I</fullName>
        <ecNumber evidence="6">2.1.1.198</ecNumber>
    </recommendedName>
    <alternativeName>
        <fullName evidence="6">16S rRNA 2'-O-ribose C1402 methyltransferase</fullName>
    </alternativeName>
    <alternativeName>
        <fullName evidence="6">rRNA (cytidine-2'-O-)-methyltransferase RsmI</fullName>
    </alternativeName>
</protein>
<evidence type="ECO:0000256" key="4">
    <source>
        <dbReference type="ARBA" id="ARBA00022679"/>
    </source>
</evidence>
<dbReference type="FunFam" id="3.40.1010.10:FF:000007">
    <property type="entry name" value="Ribosomal RNA small subunit methyltransferase I"/>
    <property type="match status" value="1"/>
</dbReference>
<dbReference type="OrthoDB" id="9809084at2"/>
<keyword evidence="4 6" id="KW-0808">Transferase</keyword>
<dbReference type="InterPro" id="IPR014777">
    <property type="entry name" value="4pyrrole_Mease_sub1"/>
</dbReference>
<name>A0A4R3JTZ1_9PROT</name>
<sequence length="291" mass="30972">MQDAAAAPGSLYIVGTPIGNLRDITLRALDILKTVDLVAAEDTRVTQTLLNAHGLQKKLVALHEHNEREVTERLIADLAAGRSVAYVSDAGTPGVSDPGAHLARRARAAGLPVFAIPGPSAVATALSVAGIGDGRWLFYGFLPNKAAARRKALETLKALPYALVFYEAPHRVRECVADLAAVLGPEREIAIARELTKLFEQVHLCRLEEAEAWLAADANHCRGEFVLIVQGAAAQAADAGALRATLEILLAELPLKQAVALAVKLTGEKKNTVYELALELQKHGHPDAHPA</sequence>
<comment type="catalytic activity">
    <reaction evidence="6">
        <text>cytidine(1402) in 16S rRNA + S-adenosyl-L-methionine = 2'-O-methylcytidine(1402) in 16S rRNA + S-adenosyl-L-homocysteine + H(+)</text>
        <dbReference type="Rhea" id="RHEA:42924"/>
        <dbReference type="Rhea" id="RHEA-COMP:10285"/>
        <dbReference type="Rhea" id="RHEA-COMP:10286"/>
        <dbReference type="ChEBI" id="CHEBI:15378"/>
        <dbReference type="ChEBI" id="CHEBI:57856"/>
        <dbReference type="ChEBI" id="CHEBI:59789"/>
        <dbReference type="ChEBI" id="CHEBI:74495"/>
        <dbReference type="ChEBI" id="CHEBI:82748"/>
        <dbReference type="EC" id="2.1.1.198"/>
    </reaction>
</comment>
<dbReference type="GO" id="GO:0005737">
    <property type="term" value="C:cytoplasm"/>
    <property type="evidence" value="ECO:0007669"/>
    <property type="project" value="UniProtKB-SubCell"/>
</dbReference>
<dbReference type="EC" id="2.1.1.198" evidence="6"/>
<dbReference type="PIRSF" id="PIRSF005917">
    <property type="entry name" value="MTase_YraL"/>
    <property type="match status" value="1"/>
</dbReference>
<comment type="caution">
    <text evidence="9">The sequence shown here is derived from an EMBL/GenBank/DDBJ whole genome shotgun (WGS) entry which is preliminary data.</text>
</comment>
<comment type="function">
    <text evidence="6">Catalyzes the 2'-O-methylation of the ribose of cytidine 1402 (C1402) in 16S rRNA.</text>
</comment>
<evidence type="ECO:0000313" key="9">
    <source>
        <dbReference type="EMBL" id="TCS71046.1"/>
    </source>
</evidence>
<accession>A0A4R3JTZ1</accession>
<keyword evidence="10" id="KW-1185">Reference proteome</keyword>
<feature type="domain" description="Tetrapyrrole methylase" evidence="7">
    <location>
        <begin position="11"/>
        <end position="210"/>
    </location>
</feature>
<evidence type="ECO:0000256" key="5">
    <source>
        <dbReference type="ARBA" id="ARBA00022691"/>
    </source>
</evidence>
<dbReference type="InterPro" id="IPR018063">
    <property type="entry name" value="SAM_MeTrfase_RsmI_CS"/>
</dbReference>
<dbReference type="GO" id="GO:0070677">
    <property type="term" value="F:rRNA (cytosine-2'-O-)-methyltransferase activity"/>
    <property type="evidence" value="ECO:0007669"/>
    <property type="project" value="UniProtKB-UniRule"/>
</dbReference>
<dbReference type="FunFam" id="3.30.950.10:FF:000002">
    <property type="entry name" value="Ribosomal RNA small subunit methyltransferase I"/>
    <property type="match status" value="1"/>
</dbReference>
<evidence type="ECO:0000256" key="1">
    <source>
        <dbReference type="ARBA" id="ARBA00022490"/>
    </source>
</evidence>
<dbReference type="AlphaFoldDB" id="A0A4R3JTZ1"/>
<dbReference type="SUPFAM" id="SSF53790">
    <property type="entry name" value="Tetrapyrrole methylase"/>
    <property type="match status" value="1"/>
</dbReference>
<dbReference type="Gene3D" id="3.40.1010.10">
    <property type="entry name" value="Cobalt-precorrin-4 Transmethylase, Domain 1"/>
    <property type="match status" value="1"/>
</dbReference>
<dbReference type="RefSeq" id="WP_126463601.1">
    <property type="nucleotide sequence ID" value="NZ_AP018721.1"/>
</dbReference>
<dbReference type="InterPro" id="IPR053910">
    <property type="entry name" value="RsmI_HTH"/>
</dbReference>
<dbReference type="Pfam" id="PF23016">
    <property type="entry name" value="RsmI_C"/>
    <property type="match status" value="1"/>
</dbReference>
<keyword evidence="3 6" id="KW-0489">Methyltransferase</keyword>
<dbReference type="PANTHER" id="PTHR46111:SF1">
    <property type="entry name" value="RIBOSOMAL RNA SMALL SUBUNIT METHYLTRANSFERASE I"/>
    <property type="match status" value="1"/>
</dbReference>
<dbReference type="CDD" id="cd11648">
    <property type="entry name" value="RsmI"/>
    <property type="match status" value="1"/>
</dbReference>
<dbReference type="PANTHER" id="PTHR46111">
    <property type="entry name" value="RIBOSOMAL RNA SMALL SUBUNIT METHYLTRANSFERASE I"/>
    <property type="match status" value="1"/>
</dbReference>
<organism evidence="9 10">
    <name type="scientific">Sulfuritortus calidifontis</name>
    <dbReference type="NCBI Taxonomy" id="1914471"/>
    <lineage>
        <taxon>Bacteria</taxon>
        <taxon>Pseudomonadati</taxon>
        <taxon>Pseudomonadota</taxon>
        <taxon>Betaproteobacteria</taxon>
        <taxon>Nitrosomonadales</taxon>
        <taxon>Thiobacillaceae</taxon>
        <taxon>Sulfuritortus</taxon>
    </lineage>
</organism>
<comment type="similarity">
    <text evidence="6">Belongs to the methyltransferase superfamily. RsmI family.</text>
</comment>
<dbReference type="HAMAP" id="MF_01877">
    <property type="entry name" value="16SrRNA_methyltr_I"/>
    <property type="match status" value="1"/>
</dbReference>
<dbReference type="Gene3D" id="3.30.950.10">
    <property type="entry name" value="Methyltransferase, Cobalt-precorrin-4 Transmethylase, Domain 2"/>
    <property type="match status" value="1"/>
</dbReference>
<dbReference type="EMBL" id="SLZY01000012">
    <property type="protein sequence ID" value="TCS71046.1"/>
    <property type="molecule type" value="Genomic_DNA"/>
</dbReference>
<dbReference type="PROSITE" id="PS01296">
    <property type="entry name" value="RSMI"/>
    <property type="match status" value="1"/>
</dbReference>
<gene>
    <name evidence="6" type="primary">rsmI</name>
    <name evidence="9" type="ORF">EDC61_11263</name>
</gene>
<dbReference type="NCBIfam" id="TIGR00096">
    <property type="entry name" value="16S rRNA (cytidine(1402)-2'-O)-methyltransferase"/>
    <property type="match status" value="1"/>
</dbReference>
<keyword evidence="1 6" id="KW-0963">Cytoplasm</keyword>
<reference evidence="9 10" key="1">
    <citation type="submission" date="2019-03" db="EMBL/GenBank/DDBJ databases">
        <title>Genomic Encyclopedia of Type Strains, Phase IV (KMG-IV): sequencing the most valuable type-strain genomes for metagenomic binning, comparative biology and taxonomic classification.</title>
        <authorList>
            <person name="Goeker M."/>
        </authorList>
    </citation>
    <scope>NUCLEOTIDE SEQUENCE [LARGE SCALE GENOMIC DNA]</scope>
    <source>
        <strain evidence="9 10">DSM 103923</strain>
    </source>
</reference>
<keyword evidence="2 6" id="KW-0698">rRNA processing</keyword>
<dbReference type="InterPro" id="IPR014776">
    <property type="entry name" value="4pyrrole_Mease_sub2"/>
</dbReference>
<evidence type="ECO:0000313" key="10">
    <source>
        <dbReference type="Proteomes" id="UP000295135"/>
    </source>
</evidence>
<comment type="subcellular location">
    <subcellularLocation>
        <location evidence="6">Cytoplasm</location>
    </subcellularLocation>
</comment>
<keyword evidence="5 6" id="KW-0949">S-adenosyl-L-methionine</keyword>
<dbReference type="InterPro" id="IPR035996">
    <property type="entry name" value="4pyrrol_Methylase_sf"/>
</dbReference>
<evidence type="ECO:0000259" key="7">
    <source>
        <dbReference type="Pfam" id="PF00590"/>
    </source>
</evidence>
<feature type="domain" description="RsmI HTH" evidence="8">
    <location>
        <begin position="236"/>
        <end position="281"/>
    </location>
</feature>
<dbReference type="InterPro" id="IPR000878">
    <property type="entry name" value="4pyrrol_Mease"/>
</dbReference>
<dbReference type="Pfam" id="PF00590">
    <property type="entry name" value="TP_methylase"/>
    <property type="match status" value="1"/>
</dbReference>
<dbReference type="Proteomes" id="UP000295135">
    <property type="component" value="Unassembled WGS sequence"/>
</dbReference>
<evidence type="ECO:0000259" key="8">
    <source>
        <dbReference type="Pfam" id="PF23016"/>
    </source>
</evidence>
<evidence type="ECO:0000256" key="3">
    <source>
        <dbReference type="ARBA" id="ARBA00022603"/>
    </source>
</evidence>